<dbReference type="EMBL" id="HACG01027577">
    <property type="protein sequence ID" value="CEK74442.1"/>
    <property type="molecule type" value="Transcribed_RNA"/>
</dbReference>
<dbReference type="InterPro" id="IPR050164">
    <property type="entry name" value="Peptidase_C19"/>
</dbReference>
<protein>
    <recommendedName>
        <fullName evidence="3">ubiquitinyl hydrolase 1</fullName>
        <ecNumber evidence="3">3.4.19.12</ecNumber>
    </recommendedName>
</protein>
<keyword evidence="7" id="KW-0788">Thiol protease</keyword>
<sequence length="389" mass="43807">MFSSPRLAGLKLIYGDLTASRVHELKDQCKKDIAAANGLENESYAEAIQRLSDLEWLIYKQANDTLIDSLFTGQLVEAYYGVNHGSISVNLQTFNVLPVPIGDAVNFSGLVMLDDCFSRFCNIENLNEVSANGPDKVGFNSDQQQPTRHMSQVPRHTNVRHVGAAPFTQHNFKLAQESGMNYLPSPIHPSAVPFQAVSSSTSGPFISHTYPISPPPQSFIRDNIANDSGFLDNTFRTSTPVARDSVASQRQGKIQRRCLLRQLPECLIIQLMRFKYDPVAGAATKVTTSVSIRLRDFNLRDVIYDTVMQRSDMTAPNAGYVYELYGLCLHLGADITSHGHYVSYCLERGRWYRMDDQNVHEVNMEYQLNSEEIRQNAYILFYRRITTCA</sequence>
<accession>A0A0B7A0Q1</accession>
<evidence type="ECO:0000256" key="6">
    <source>
        <dbReference type="ARBA" id="ARBA00022801"/>
    </source>
</evidence>
<keyword evidence="6" id="KW-0378">Hydrolase</keyword>
<evidence type="ECO:0000256" key="4">
    <source>
        <dbReference type="ARBA" id="ARBA00022670"/>
    </source>
</evidence>
<dbReference type="PROSITE" id="PS50235">
    <property type="entry name" value="USP_3"/>
    <property type="match status" value="1"/>
</dbReference>
<feature type="domain" description="USP" evidence="8">
    <location>
        <begin position="1"/>
        <end position="385"/>
    </location>
</feature>
<evidence type="ECO:0000256" key="7">
    <source>
        <dbReference type="ARBA" id="ARBA00022807"/>
    </source>
</evidence>
<dbReference type="EMBL" id="HACG01027579">
    <property type="protein sequence ID" value="CEK74444.1"/>
    <property type="molecule type" value="Transcribed_RNA"/>
</dbReference>
<evidence type="ECO:0000313" key="9">
    <source>
        <dbReference type="EMBL" id="CEK74442.1"/>
    </source>
</evidence>
<dbReference type="GO" id="GO:0005634">
    <property type="term" value="C:nucleus"/>
    <property type="evidence" value="ECO:0007669"/>
    <property type="project" value="TreeGrafter"/>
</dbReference>
<reference evidence="10" key="1">
    <citation type="submission" date="2014-12" db="EMBL/GenBank/DDBJ databases">
        <title>Insight into the proteome of Arion vulgaris.</title>
        <authorList>
            <person name="Aradska J."/>
            <person name="Bulat T."/>
            <person name="Smidak R."/>
            <person name="Sarate P."/>
            <person name="Gangsoo J."/>
            <person name="Sialana F."/>
            <person name="Bilban M."/>
            <person name="Lubec G."/>
        </authorList>
    </citation>
    <scope>NUCLEOTIDE SEQUENCE</scope>
    <source>
        <tissue evidence="10">Skin</tissue>
    </source>
</reference>
<comment type="similarity">
    <text evidence="2">Belongs to the peptidase C19 family. USP10 subfamily.</text>
</comment>
<name>A0A0B7A0Q1_9EUPU</name>
<dbReference type="SUPFAM" id="SSF54001">
    <property type="entry name" value="Cysteine proteinases"/>
    <property type="match status" value="1"/>
</dbReference>
<dbReference type="Gene3D" id="3.90.70.10">
    <property type="entry name" value="Cysteine proteinases"/>
    <property type="match status" value="2"/>
</dbReference>
<dbReference type="GO" id="GO:0005829">
    <property type="term" value="C:cytosol"/>
    <property type="evidence" value="ECO:0007669"/>
    <property type="project" value="TreeGrafter"/>
</dbReference>
<dbReference type="CDD" id="cd02257">
    <property type="entry name" value="Peptidase_C19"/>
    <property type="match status" value="1"/>
</dbReference>
<dbReference type="PANTHER" id="PTHR24006">
    <property type="entry name" value="UBIQUITIN CARBOXYL-TERMINAL HYDROLASE"/>
    <property type="match status" value="1"/>
</dbReference>
<dbReference type="InterPro" id="IPR028889">
    <property type="entry name" value="USP"/>
</dbReference>
<dbReference type="AlphaFoldDB" id="A0A0B7A0Q1"/>
<evidence type="ECO:0000256" key="3">
    <source>
        <dbReference type="ARBA" id="ARBA00012759"/>
    </source>
</evidence>
<evidence type="ECO:0000256" key="5">
    <source>
        <dbReference type="ARBA" id="ARBA00022786"/>
    </source>
</evidence>
<dbReference type="InterPro" id="IPR018200">
    <property type="entry name" value="USP_CS"/>
</dbReference>
<dbReference type="GO" id="GO:0004843">
    <property type="term" value="F:cysteine-type deubiquitinase activity"/>
    <property type="evidence" value="ECO:0007669"/>
    <property type="project" value="UniProtKB-EC"/>
</dbReference>
<keyword evidence="4" id="KW-0645">Protease</keyword>
<keyword evidence="5" id="KW-0833">Ubl conjugation pathway</keyword>
<proteinExistence type="inferred from homology"/>
<organism evidence="10">
    <name type="scientific">Arion vulgaris</name>
    <dbReference type="NCBI Taxonomy" id="1028688"/>
    <lineage>
        <taxon>Eukaryota</taxon>
        <taxon>Metazoa</taxon>
        <taxon>Spiralia</taxon>
        <taxon>Lophotrochozoa</taxon>
        <taxon>Mollusca</taxon>
        <taxon>Gastropoda</taxon>
        <taxon>Heterobranchia</taxon>
        <taxon>Euthyneura</taxon>
        <taxon>Panpulmonata</taxon>
        <taxon>Eupulmonata</taxon>
        <taxon>Stylommatophora</taxon>
        <taxon>Helicina</taxon>
        <taxon>Arionoidea</taxon>
        <taxon>Arionidae</taxon>
        <taxon>Arion</taxon>
    </lineage>
</organism>
<comment type="catalytic activity">
    <reaction evidence="1">
        <text>Thiol-dependent hydrolysis of ester, thioester, amide, peptide and isopeptide bonds formed by the C-terminal Gly of ubiquitin (a 76-residue protein attached to proteins as an intracellular targeting signal).</text>
        <dbReference type="EC" id="3.4.19.12"/>
    </reaction>
</comment>
<evidence type="ECO:0000256" key="1">
    <source>
        <dbReference type="ARBA" id="ARBA00000707"/>
    </source>
</evidence>
<dbReference type="Pfam" id="PF00443">
    <property type="entry name" value="UCH"/>
    <property type="match status" value="1"/>
</dbReference>
<dbReference type="PANTHER" id="PTHR24006:SF687">
    <property type="entry name" value="UBIQUITIN CARBOXYL-TERMINAL HYDROLASE 10"/>
    <property type="match status" value="1"/>
</dbReference>
<dbReference type="InterPro" id="IPR001394">
    <property type="entry name" value="Peptidase_C19_UCH"/>
</dbReference>
<evidence type="ECO:0000259" key="8">
    <source>
        <dbReference type="PROSITE" id="PS50235"/>
    </source>
</evidence>
<evidence type="ECO:0000256" key="2">
    <source>
        <dbReference type="ARBA" id="ARBA00005427"/>
    </source>
</evidence>
<dbReference type="PROSITE" id="PS00973">
    <property type="entry name" value="USP_2"/>
    <property type="match status" value="1"/>
</dbReference>
<dbReference type="GO" id="GO:0016579">
    <property type="term" value="P:protein deubiquitination"/>
    <property type="evidence" value="ECO:0007669"/>
    <property type="project" value="InterPro"/>
</dbReference>
<dbReference type="EC" id="3.4.19.12" evidence="3"/>
<gene>
    <name evidence="10" type="primary">ORF91105</name>
    <name evidence="9" type="synonym">ORF91100</name>
</gene>
<dbReference type="InterPro" id="IPR038765">
    <property type="entry name" value="Papain-like_cys_pep_sf"/>
</dbReference>
<evidence type="ECO:0000313" key="10">
    <source>
        <dbReference type="EMBL" id="CEK74444.1"/>
    </source>
</evidence>
<dbReference type="GO" id="GO:0006508">
    <property type="term" value="P:proteolysis"/>
    <property type="evidence" value="ECO:0007669"/>
    <property type="project" value="UniProtKB-KW"/>
</dbReference>